<keyword evidence="4" id="KW-0963">Cytoplasm</keyword>
<feature type="domain" description="Pyrroline-5-carboxylate reductase dimerisation" evidence="9">
    <location>
        <begin position="151"/>
        <end position="255"/>
    </location>
</feature>
<evidence type="ECO:0000256" key="3">
    <source>
        <dbReference type="ARBA" id="ARBA00023002"/>
    </source>
</evidence>
<dbReference type="UniPathway" id="UPA00098">
    <property type="reaction ID" value="UER00361"/>
</dbReference>
<dbReference type="PROSITE" id="PS00521">
    <property type="entry name" value="P5CR"/>
    <property type="match status" value="1"/>
</dbReference>
<keyword evidence="4 7" id="KW-0028">Amino-acid biosynthesis</keyword>
<dbReference type="GO" id="GO:0005737">
    <property type="term" value="C:cytoplasm"/>
    <property type="evidence" value="ECO:0007669"/>
    <property type="project" value="UniProtKB-SubCell"/>
</dbReference>
<dbReference type="HAMAP" id="MF_01925">
    <property type="entry name" value="P5C_reductase"/>
    <property type="match status" value="1"/>
</dbReference>
<dbReference type="AlphaFoldDB" id="A0A2U9IR50"/>
<dbReference type="STRING" id="1293036.GCA_001315825_02714"/>
<evidence type="ECO:0000313" key="10">
    <source>
        <dbReference type="EMBL" id="AWR98500.1"/>
    </source>
</evidence>
<dbReference type="InterPro" id="IPR000304">
    <property type="entry name" value="Pyrroline-COOH_reductase"/>
</dbReference>
<dbReference type="FunFam" id="1.10.3730.10:FF:000001">
    <property type="entry name" value="Pyrroline-5-carboxylate reductase"/>
    <property type="match status" value="1"/>
</dbReference>
<dbReference type="Gene3D" id="3.40.50.720">
    <property type="entry name" value="NAD(P)-binding Rossmann-like Domain"/>
    <property type="match status" value="1"/>
</dbReference>
<dbReference type="GO" id="GO:0004735">
    <property type="term" value="F:pyrroline-5-carboxylate reductase activity"/>
    <property type="evidence" value="ECO:0007669"/>
    <property type="project" value="UniProtKB-UniRule"/>
</dbReference>
<protein>
    <recommendedName>
        <fullName evidence="4 5">Pyrroline-5-carboxylate reductase</fullName>
        <shortName evidence="4">P5C reductase</shortName>
        <shortName evidence="4">P5CR</shortName>
        <ecNumber evidence="4 5">1.5.1.2</ecNumber>
    </recommendedName>
    <alternativeName>
        <fullName evidence="4">PCA reductase</fullName>
    </alternativeName>
</protein>
<feature type="domain" description="Pyrroline-5-carboxylate reductase catalytic N-terminal" evidence="8">
    <location>
        <begin position="5"/>
        <end position="93"/>
    </location>
</feature>
<reference evidence="11" key="2">
    <citation type="submission" date="2020-03" db="EMBL/GenBank/DDBJ databases">
        <title>Complete Genome Sequences of Extremely Thermoacidophilic, Metal-Mobilizing Type-Strain Members of the Archaeal Family Sulfolobaceae: Acidianus brierleyi DSM-1651T, Acidianus sulfidivorans DSM-18786T, Metallosphaera hakonensis DSM-7519T, and Metallosphaera prunae DSM-10039T.</title>
        <authorList>
            <person name="Counts J.A."/>
            <person name="Kelly R.M."/>
        </authorList>
    </citation>
    <scope>NUCLEOTIDE SEQUENCE [LARGE SCALE GENOMIC DNA]</scope>
    <source>
        <strain evidence="11">HO1-1</strain>
    </source>
</reference>
<dbReference type="EMBL" id="CP029287">
    <property type="protein sequence ID" value="AWR98500.1"/>
    <property type="molecule type" value="Genomic_DNA"/>
</dbReference>
<proteinExistence type="inferred from homology"/>
<dbReference type="PANTHER" id="PTHR11645">
    <property type="entry name" value="PYRROLINE-5-CARBOXYLATE REDUCTASE"/>
    <property type="match status" value="1"/>
</dbReference>
<reference evidence="11" key="3">
    <citation type="submission" date="2020-03" db="EMBL/GenBank/DDBJ databases">
        <title>Sequencing and Assembly of Multiple Reported Metal-Biooxidizing Members of the Extremely Thermoacidophilic Archaeal Family Sulfolobaceae.</title>
        <authorList>
            <person name="Counts J.A."/>
            <person name="Kelly R.M."/>
        </authorList>
    </citation>
    <scope>NUCLEOTIDE SEQUENCE [LARGE SCALE GENOMIC DNA]</scope>
    <source>
        <strain evidence="11">HO1-1</strain>
    </source>
</reference>
<evidence type="ECO:0000259" key="9">
    <source>
        <dbReference type="Pfam" id="PF14748"/>
    </source>
</evidence>
<dbReference type="Pfam" id="PF03807">
    <property type="entry name" value="F420_oxidored"/>
    <property type="match status" value="1"/>
</dbReference>
<gene>
    <name evidence="4" type="primary">proC</name>
    <name evidence="10" type="ORF">DFR87_00875</name>
</gene>
<dbReference type="SUPFAM" id="SSF51735">
    <property type="entry name" value="NAD(P)-binding Rossmann-fold domains"/>
    <property type="match status" value="1"/>
</dbReference>
<keyword evidence="3 4" id="KW-0560">Oxidoreductase</keyword>
<dbReference type="InterPro" id="IPR029036">
    <property type="entry name" value="P5CR_dimer"/>
</dbReference>
<dbReference type="InterPro" id="IPR008927">
    <property type="entry name" value="6-PGluconate_DH-like_C_sf"/>
</dbReference>
<dbReference type="EC" id="1.5.1.2" evidence="4 5"/>
<evidence type="ECO:0000256" key="4">
    <source>
        <dbReference type="HAMAP-Rule" id="MF_01925"/>
    </source>
</evidence>
<dbReference type="RefSeq" id="WP_054837267.1">
    <property type="nucleotide sequence ID" value="NZ_BBBA01000036.1"/>
</dbReference>
<evidence type="ECO:0000256" key="7">
    <source>
        <dbReference type="RuleBase" id="RU003903"/>
    </source>
</evidence>
<comment type="function">
    <text evidence="4">Catalyzes the reduction of 1-pyrroline-5-carboxylate (PCA) to L-proline.</text>
</comment>
<name>A0A2U9IR50_9CREN</name>
<comment type="pathway">
    <text evidence="4 7">Amino-acid biosynthesis; L-proline biosynthesis; L-proline from L-glutamate 5-semialdehyde: step 1/1.</text>
</comment>
<dbReference type="Pfam" id="PF14748">
    <property type="entry name" value="P5CR_dimer"/>
    <property type="match status" value="1"/>
</dbReference>
<keyword evidence="4 7" id="KW-0641">Proline biosynthesis</keyword>
<accession>A0A2U9IR50</accession>
<dbReference type="InterPro" id="IPR053790">
    <property type="entry name" value="P5CR-like_CS"/>
</dbReference>
<evidence type="ECO:0000256" key="2">
    <source>
        <dbReference type="ARBA" id="ARBA00022857"/>
    </source>
</evidence>
<sequence>MEVLSVLGTGTIGSNVVRAGLALGYRVIATGRSEKTLLKAKEIGAVALRDNASAVSQADLIVISVKPQHFTELIKSIPRTFWKGKTVVSVMAGVRLDTLSEAIRDANLFRAMPNVNAVVNMSATALSGSSAGKDVVEALFRQLGVVYWITEDLMDVWTALVGSGPAFISEIVDGLILGAVASGMPRDIAHSAVLDMLRGTVENLKAHRGHPIEVRDYVTTPAGTTIRGLKAMEERGVKAALIETIEGSSKRASELGKIVDEKIRRELLDAER</sequence>
<dbReference type="PIRSF" id="PIRSF000193">
    <property type="entry name" value="Pyrrol-5-carb_rd"/>
    <property type="match status" value="1"/>
</dbReference>
<comment type="subcellular location">
    <subcellularLocation>
        <location evidence="4">Cytoplasm</location>
    </subcellularLocation>
</comment>
<keyword evidence="2 4" id="KW-0521">NADP</keyword>
<dbReference type="OrthoDB" id="25257at2157"/>
<organism evidence="10 11">
    <name type="scientific">Metallosphaera hakonensis JCM 8857 = DSM 7519</name>
    <dbReference type="NCBI Taxonomy" id="1293036"/>
    <lineage>
        <taxon>Archaea</taxon>
        <taxon>Thermoproteota</taxon>
        <taxon>Thermoprotei</taxon>
        <taxon>Sulfolobales</taxon>
        <taxon>Sulfolobaceae</taxon>
        <taxon>Metallosphaera</taxon>
    </lineage>
</organism>
<keyword evidence="11" id="KW-1185">Reference proteome</keyword>
<dbReference type="InterPro" id="IPR028939">
    <property type="entry name" value="P5C_Rdtase_cat_N"/>
</dbReference>
<dbReference type="GO" id="GO:0055129">
    <property type="term" value="P:L-proline biosynthetic process"/>
    <property type="evidence" value="ECO:0007669"/>
    <property type="project" value="UniProtKB-UniRule"/>
</dbReference>
<dbReference type="NCBIfam" id="TIGR00112">
    <property type="entry name" value="proC"/>
    <property type="match status" value="1"/>
</dbReference>
<dbReference type="SUPFAM" id="SSF48179">
    <property type="entry name" value="6-phosphogluconate dehydrogenase C-terminal domain-like"/>
    <property type="match status" value="1"/>
</dbReference>
<comment type="catalytic activity">
    <reaction evidence="4 7">
        <text>L-proline + NADP(+) = (S)-1-pyrroline-5-carboxylate + NADPH + 2 H(+)</text>
        <dbReference type="Rhea" id="RHEA:14109"/>
        <dbReference type="ChEBI" id="CHEBI:15378"/>
        <dbReference type="ChEBI" id="CHEBI:17388"/>
        <dbReference type="ChEBI" id="CHEBI:57783"/>
        <dbReference type="ChEBI" id="CHEBI:58349"/>
        <dbReference type="ChEBI" id="CHEBI:60039"/>
        <dbReference type="EC" id="1.5.1.2"/>
    </reaction>
</comment>
<evidence type="ECO:0000256" key="6">
    <source>
        <dbReference type="PIRSR" id="PIRSR000193-1"/>
    </source>
</evidence>
<dbReference type="InterPro" id="IPR036291">
    <property type="entry name" value="NAD(P)-bd_dom_sf"/>
</dbReference>
<dbReference type="Gene3D" id="1.10.3730.10">
    <property type="entry name" value="ProC C-terminal domain-like"/>
    <property type="match status" value="1"/>
</dbReference>
<comment type="catalytic activity">
    <reaction evidence="4">
        <text>L-proline + NAD(+) = (S)-1-pyrroline-5-carboxylate + NADH + 2 H(+)</text>
        <dbReference type="Rhea" id="RHEA:14105"/>
        <dbReference type="ChEBI" id="CHEBI:15378"/>
        <dbReference type="ChEBI" id="CHEBI:17388"/>
        <dbReference type="ChEBI" id="CHEBI:57540"/>
        <dbReference type="ChEBI" id="CHEBI:57945"/>
        <dbReference type="ChEBI" id="CHEBI:60039"/>
        <dbReference type="EC" id="1.5.1.2"/>
    </reaction>
</comment>
<evidence type="ECO:0000256" key="1">
    <source>
        <dbReference type="ARBA" id="ARBA00005525"/>
    </source>
</evidence>
<feature type="binding site" evidence="6">
    <location>
        <position position="51"/>
    </location>
    <ligand>
        <name>NADPH</name>
        <dbReference type="ChEBI" id="CHEBI:57783"/>
    </ligand>
</feature>
<dbReference type="GeneID" id="36833851"/>
<evidence type="ECO:0000259" key="8">
    <source>
        <dbReference type="Pfam" id="PF03807"/>
    </source>
</evidence>
<evidence type="ECO:0000256" key="5">
    <source>
        <dbReference type="NCBIfam" id="TIGR00112"/>
    </source>
</evidence>
<comment type="similarity">
    <text evidence="1 4 7">Belongs to the pyrroline-5-carboxylate reductase family.</text>
</comment>
<reference evidence="10 11" key="1">
    <citation type="submission" date="2018-05" db="EMBL/GenBank/DDBJ databases">
        <title>Complete Genome Sequences of Extremely Thermoacidophilic, Metal-Mobilizing Type-Strain Members of the Archaeal Family Sulfolobaceae: Acidianus brierleyi DSM-1651T, Acidianus sulfidivorans DSM-18786T, Metallosphaera hakonensis DSM-7519T, and Metallosphaera prunae DSM-10039T.</title>
        <authorList>
            <person name="Counts J.A."/>
            <person name="Kelly R.M."/>
        </authorList>
    </citation>
    <scope>NUCLEOTIDE SEQUENCE [LARGE SCALE GENOMIC DNA]</scope>
    <source>
        <strain evidence="10 11">HO1-1</strain>
    </source>
</reference>
<evidence type="ECO:0000313" key="11">
    <source>
        <dbReference type="Proteomes" id="UP000247586"/>
    </source>
</evidence>
<dbReference type="KEGG" id="mhk:DFR87_00875"/>
<dbReference type="Proteomes" id="UP000247586">
    <property type="component" value="Chromosome"/>
</dbReference>
<dbReference type="PANTHER" id="PTHR11645:SF0">
    <property type="entry name" value="PYRROLINE-5-CARBOXYLATE REDUCTASE 3"/>
    <property type="match status" value="1"/>
</dbReference>